<dbReference type="InterPro" id="IPR051531">
    <property type="entry name" value="N-acetyltransferase"/>
</dbReference>
<gene>
    <name evidence="2" type="ORF">AVDCRST_MAG73-781</name>
</gene>
<proteinExistence type="predicted"/>
<name>A0A6J4TQE7_9BACT</name>
<evidence type="ECO:0000259" key="1">
    <source>
        <dbReference type="PROSITE" id="PS51186"/>
    </source>
</evidence>
<dbReference type="GO" id="GO:0016747">
    <property type="term" value="F:acyltransferase activity, transferring groups other than amino-acyl groups"/>
    <property type="evidence" value="ECO:0007669"/>
    <property type="project" value="InterPro"/>
</dbReference>
<dbReference type="InterPro" id="IPR000182">
    <property type="entry name" value="GNAT_dom"/>
</dbReference>
<dbReference type="SUPFAM" id="SSF55729">
    <property type="entry name" value="Acyl-CoA N-acyltransferases (Nat)"/>
    <property type="match status" value="1"/>
</dbReference>
<feature type="domain" description="N-acetyltransferase" evidence="1">
    <location>
        <begin position="24"/>
        <end position="190"/>
    </location>
</feature>
<sequence length="196" mass="22903">MGRWYSYDFEARFKHPPMLETERLRLRPVREDDAEAVFAAVSDPDVTQHLAWDAHYRVSESVSFVRWVMDESAAGRPAQWAMETKDGGRFIGLCGIVAVEPKHHRAEVGYWLGRRDWNRGYMTEAVRETLRYGFDDLGLFRIEGFCLPDNLASIRVMEKAGMVYEGTLRRYLWAKKRHHDLRVYAILRGEFATADR</sequence>
<dbReference type="InterPro" id="IPR016181">
    <property type="entry name" value="Acyl_CoA_acyltransferase"/>
</dbReference>
<dbReference type="Pfam" id="PF13302">
    <property type="entry name" value="Acetyltransf_3"/>
    <property type="match status" value="1"/>
</dbReference>
<dbReference type="PANTHER" id="PTHR43792:SF1">
    <property type="entry name" value="N-ACETYLTRANSFERASE DOMAIN-CONTAINING PROTEIN"/>
    <property type="match status" value="1"/>
</dbReference>
<reference evidence="2" key="1">
    <citation type="submission" date="2020-02" db="EMBL/GenBank/DDBJ databases">
        <authorList>
            <person name="Meier V. D."/>
        </authorList>
    </citation>
    <scope>NUCLEOTIDE SEQUENCE</scope>
    <source>
        <strain evidence="2">AVDCRST_MAG73</strain>
    </source>
</reference>
<dbReference type="PANTHER" id="PTHR43792">
    <property type="entry name" value="GNAT FAMILY, PUTATIVE (AFU_ORTHOLOGUE AFUA_3G00765)-RELATED-RELATED"/>
    <property type="match status" value="1"/>
</dbReference>
<organism evidence="2">
    <name type="scientific">uncultured Thermomicrobiales bacterium</name>
    <dbReference type="NCBI Taxonomy" id="1645740"/>
    <lineage>
        <taxon>Bacteria</taxon>
        <taxon>Pseudomonadati</taxon>
        <taxon>Thermomicrobiota</taxon>
        <taxon>Thermomicrobia</taxon>
        <taxon>Thermomicrobiales</taxon>
        <taxon>environmental samples</taxon>
    </lineage>
</organism>
<evidence type="ECO:0000313" key="2">
    <source>
        <dbReference type="EMBL" id="CAA9529340.1"/>
    </source>
</evidence>
<dbReference type="AlphaFoldDB" id="A0A6J4TQE7"/>
<accession>A0A6J4TQE7</accession>
<dbReference type="EMBL" id="CADCWE010000046">
    <property type="protein sequence ID" value="CAA9529340.1"/>
    <property type="molecule type" value="Genomic_DNA"/>
</dbReference>
<dbReference type="PROSITE" id="PS51186">
    <property type="entry name" value="GNAT"/>
    <property type="match status" value="1"/>
</dbReference>
<protein>
    <recommendedName>
        <fullName evidence="1">N-acetyltransferase domain-containing protein</fullName>
    </recommendedName>
</protein>
<dbReference type="Gene3D" id="3.40.630.30">
    <property type="match status" value="1"/>
</dbReference>